<evidence type="ECO:0000313" key="3">
    <source>
        <dbReference type="Proteomes" id="UP000012589"/>
    </source>
</evidence>
<reference evidence="2 3" key="1">
    <citation type="journal article" date="2014" name="Genome Announc.">
        <title>Draft genome sequences of the altered schaedler flora, a defined bacterial community from gnotobiotic mice.</title>
        <authorList>
            <person name="Wannemuehler M.J."/>
            <person name="Overstreet A.M."/>
            <person name="Ward D.V."/>
            <person name="Phillips G.J."/>
        </authorList>
    </citation>
    <scope>NUCLEOTIDE SEQUENCE [LARGE SCALE GENOMIC DNA]</scope>
    <source>
        <strain evidence="2 3">ASF492</strain>
    </source>
</reference>
<feature type="signal peptide" evidence="1">
    <location>
        <begin position="1"/>
        <end position="25"/>
    </location>
</feature>
<organism evidence="2 3">
    <name type="scientific">Eubacterium plexicaudatum ASF492</name>
    <dbReference type="NCBI Taxonomy" id="1235802"/>
    <lineage>
        <taxon>Bacteria</taxon>
        <taxon>Bacillati</taxon>
        <taxon>Bacillota</taxon>
        <taxon>Clostridia</taxon>
        <taxon>Eubacteriales</taxon>
        <taxon>Eubacteriaceae</taxon>
        <taxon>Eubacterium</taxon>
    </lineage>
</organism>
<evidence type="ECO:0000313" key="2">
    <source>
        <dbReference type="EMBL" id="EMZ21878.1"/>
    </source>
</evidence>
<dbReference type="AlphaFoldDB" id="N2A615"/>
<proteinExistence type="predicted"/>
<accession>N2A615</accession>
<evidence type="ECO:0000256" key="1">
    <source>
        <dbReference type="SAM" id="SignalP"/>
    </source>
</evidence>
<protein>
    <recommendedName>
        <fullName evidence="4">DUF5626 domain-containing protein</fullName>
    </recommendedName>
</protein>
<dbReference type="Proteomes" id="UP000012589">
    <property type="component" value="Unassembled WGS sequence"/>
</dbReference>
<dbReference type="PATRIC" id="fig|1235802.3.peg.4597"/>
<name>N2A615_9FIRM</name>
<gene>
    <name evidence="2" type="ORF">C823_04329</name>
</gene>
<keyword evidence="3" id="KW-1185">Reference proteome</keyword>
<keyword evidence="1" id="KW-0732">Signal</keyword>
<feature type="chain" id="PRO_5039338157" description="DUF5626 domain-containing protein" evidence="1">
    <location>
        <begin position="26"/>
        <end position="193"/>
    </location>
</feature>
<dbReference type="STRING" id="1235802.C823_04329"/>
<evidence type="ECO:0008006" key="4">
    <source>
        <dbReference type="Google" id="ProtNLM"/>
    </source>
</evidence>
<comment type="caution">
    <text evidence="2">The sequence shown here is derived from an EMBL/GenBank/DDBJ whole genome shotgun (WGS) entry which is preliminary data.</text>
</comment>
<sequence>MKAKKLAKKLAAVVCCFSCIMGLHVETMAMETEYIAVTPEIQEGITAYVIDENGQKEALDCEVSLKKSVSNARAAGDWYTLEVKASNVKDSYDDITQEGIQLSGRISWIDNLGIPNILTSVSGRFENTSKIKSAYYQYGTLGEYFSSKNMDLSRTNSFLESLWKEGAGFRLELSARTKDDKKISLTVKTSIFD</sequence>
<dbReference type="EMBL" id="AQFT01000126">
    <property type="protein sequence ID" value="EMZ21878.1"/>
    <property type="molecule type" value="Genomic_DNA"/>
</dbReference>
<dbReference type="HOGENOM" id="CLU_1406897_0_0_9"/>